<keyword evidence="4" id="KW-1185">Reference proteome</keyword>
<dbReference type="NCBIfam" id="TIGR02585">
    <property type="entry name" value="cas_Cst2_DevR"/>
    <property type="match status" value="1"/>
</dbReference>
<dbReference type="InParanoid" id="A9WFZ2"/>
<organism evidence="3 4">
    <name type="scientific">Chloroflexus aurantiacus (strain ATCC 29366 / DSM 635 / J-10-fl)</name>
    <dbReference type="NCBI Taxonomy" id="324602"/>
    <lineage>
        <taxon>Bacteria</taxon>
        <taxon>Bacillati</taxon>
        <taxon>Chloroflexota</taxon>
        <taxon>Chloroflexia</taxon>
        <taxon>Chloroflexales</taxon>
        <taxon>Chloroflexineae</taxon>
        <taxon>Chloroflexaceae</taxon>
        <taxon>Chloroflexus</taxon>
    </lineage>
</organism>
<evidence type="ECO:0000313" key="4">
    <source>
        <dbReference type="Proteomes" id="UP000002008"/>
    </source>
</evidence>
<sequence length="363" mass="40722">MAFVTGLFLIDAPASALNNLGSIPGEREENTVGVKVITTKAGNFPYVSAQAFRYWLRTTLERRVPEWRSSPIFREEKIAYTDANPIRYWDDDLFGYMRAPGKGETAKKSREQMSLLEESTPVTDTVTRASPFRVSTLVSIAPVNPTSDFGVMSRHEGNPVPHEHQFYRTTLKGLFSLDLWACGTFSYRNRTGFRNLDDERVRLVKDVAGVEHLESEKSYRLPKQERLARVKALFAGMAQLEGGAKQALHYTDVSPALVIFAVTTGGNHVFHHTVGAQRNGLPEIKIDALQEALRVFADGIRSPIYVGWVKGYLDEARAAFEQFVTQHNEEAAAKGLPHIILSHPREAFAAFIQDCDTHPEWLD</sequence>
<dbReference type="Proteomes" id="UP000002008">
    <property type="component" value="Chromosome"/>
</dbReference>
<dbReference type="RefSeq" id="WP_012258799.1">
    <property type="nucleotide sequence ID" value="NC_010175.1"/>
</dbReference>
<evidence type="ECO:0000256" key="1">
    <source>
        <dbReference type="ARBA" id="ARBA00023118"/>
    </source>
</evidence>
<keyword evidence="1" id="KW-0051">Antiviral defense</keyword>
<accession>A9WFZ2</accession>
<evidence type="ECO:0000256" key="2">
    <source>
        <dbReference type="ARBA" id="ARBA00025626"/>
    </source>
</evidence>
<dbReference type="InterPro" id="IPR010154">
    <property type="entry name" value="CRISPR-assoc_Cas7/Cst2/DevR"/>
</dbReference>
<dbReference type="Pfam" id="PF01905">
    <property type="entry name" value="DevR"/>
    <property type="match status" value="1"/>
</dbReference>
<dbReference type="eggNOG" id="COG1857">
    <property type="taxonomic scope" value="Bacteria"/>
</dbReference>
<proteinExistence type="predicted"/>
<dbReference type="EMBL" id="CP000909">
    <property type="protein sequence ID" value="ABY36146.1"/>
    <property type="molecule type" value="Genomic_DNA"/>
</dbReference>
<dbReference type="STRING" id="324602.Caur_2947"/>
<dbReference type="AlphaFoldDB" id="A9WFZ2"/>
<dbReference type="GO" id="GO:0051607">
    <property type="term" value="P:defense response to virus"/>
    <property type="evidence" value="ECO:0007669"/>
    <property type="project" value="UniProtKB-KW"/>
</dbReference>
<dbReference type="PATRIC" id="fig|324602.8.peg.3320"/>
<dbReference type="NCBIfam" id="TIGR01875">
    <property type="entry name" value="cas_MJ0381"/>
    <property type="match status" value="1"/>
</dbReference>
<evidence type="ECO:0000313" key="3">
    <source>
        <dbReference type="EMBL" id="ABY36146.1"/>
    </source>
</evidence>
<protein>
    <submittedName>
        <fullName evidence="3">CRISPR-associated regulatory protein, DevR family</fullName>
    </submittedName>
</protein>
<dbReference type="KEGG" id="cau:Caur_2947"/>
<dbReference type="InterPro" id="IPR013414">
    <property type="entry name" value="Cas7/Cst2/DevR_sub_I-B/Tneap"/>
</dbReference>
<comment type="function">
    <text evidence="2">CRISPR (clustered regularly interspaced short palindromic repeat) is an adaptive immune system that provides protection against mobile genetic elements (viruses, transposable elements and conjugative plasmids). CRISPR clusters contain spacers, sequences complementary to antecedent mobile elements, and target invading nucleic acids. CRISPR clusters are transcribed and processed into CRISPR RNA (crRNA).</text>
</comment>
<gene>
    <name evidence="3" type="ordered locus">Caur_2947</name>
</gene>
<dbReference type="EnsemblBacteria" id="ABY36146">
    <property type="protein sequence ID" value="ABY36146"/>
    <property type="gene ID" value="Caur_2947"/>
</dbReference>
<name>A9WFZ2_CHLAA</name>
<dbReference type="HOGENOM" id="CLU_068035_0_0_0"/>
<reference evidence="4" key="1">
    <citation type="journal article" date="2011" name="BMC Genomics">
        <title>Complete genome sequence of the filamentous anoxygenic phototrophic bacterium Chloroflexus aurantiacus.</title>
        <authorList>
            <person name="Tang K.H."/>
            <person name="Barry K."/>
            <person name="Chertkov O."/>
            <person name="Dalin E."/>
            <person name="Han C.S."/>
            <person name="Hauser L.J."/>
            <person name="Honchak B.M."/>
            <person name="Karbach L.E."/>
            <person name="Land M.L."/>
            <person name="Lapidus A."/>
            <person name="Larimer F.W."/>
            <person name="Mikhailova N."/>
            <person name="Pitluck S."/>
            <person name="Pierson B.K."/>
            <person name="Blankenship R.E."/>
        </authorList>
    </citation>
    <scope>NUCLEOTIDE SEQUENCE [LARGE SCALE GENOMIC DNA]</scope>
    <source>
        <strain evidence="4">ATCC 29366 / DSM 635 / J-10-fl</strain>
    </source>
</reference>